<evidence type="ECO:0000313" key="2">
    <source>
        <dbReference type="EMBL" id="EJK73592.1"/>
    </source>
</evidence>
<feature type="region of interest" description="Disordered" evidence="1">
    <location>
        <begin position="232"/>
        <end position="279"/>
    </location>
</feature>
<feature type="compositionally biased region" description="Basic and acidic residues" evidence="1">
    <location>
        <begin position="295"/>
        <end position="307"/>
    </location>
</feature>
<keyword evidence="3" id="KW-1185">Reference proteome</keyword>
<dbReference type="EMBL" id="AGNL01004366">
    <property type="protein sequence ID" value="EJK73592.1"/>
    <property type="molecule type" value="Genomic_DNA"/>
</dbReference>
<evidence type="ECO:0000313" key="3">
    <source>
        <dbReference type="Proteomes" id="UP000266841"/>
    </source>
</evidence>
<feature type="compositionally biased region" description="Low complexity" evidence="1">
    <location>
        <begin position="43"/>
        <end position="54"/>
    </location>
</feature>
<feature type="compositionally biased region" description="Polar residues" evidence="1">
    <location>
        <begin position="1"/>
        <end position="25"/>
    </location>
</feature>
<dbReference type="AlphaFoldDB" id="K0TNJ5"/>
<dbReference type="Proteomes" id="UP000266841">
    <property type="component" value="Unassembled WGS sequence"/>
</dbReference>
<protein>
    <submittedName>
        <fullName evidence="2">Uncharacterized protein</fullName>
    </submittedName>
</protein>
<reference evidence="2 3" key="1">
    <citation type="journal article" date="2012" name="Genome Biol.">
        <title>Genome and low-iron response of an oceanic diatom adapted to chronic iron limitation.</title>
        <authorList>
            <person name="Lommer M."/>
            <person name="Specht M."/>
            <person name="Roy A.S."/>
            <person name="Kraemer L."/>
            <person name="Andreson R."/>
            <person name="Gutowska M.A."/>
            <person name="Wolf J."/>
            <person name="Bergner S.V."/>
            <person name="Schilhabel M.B."/>
            <person name="Klostermeier U.C."/>
            <person name="Beiko R.G."/>
            <person name="Rosenstiel P."/>
            <person name="Hippler M."/>
            <person name="Laroche J."/>
        </authorList>
    </citation>
    <scope>NUCLEOTIDE SEQUENCE [LARGE SCALE GENOMIC DNA]</scope>
    <source>
        <strain evidence="2 3">CCMP1005</strain>
    </source>
</reference>
<accession>K0TNJ5</accession>
<organism evidence="2 3">
    <name type="scientific">Thalassiosira oceanica</name>
    <name type="common">Marine diatom</name>
    <dbReference type="NCBI Taxonomy" id="159749"/>
    <lineage>
        <taxon>Eukaryota</taxon>
        <taxon>Sar</taxon>
        <taxon>Stramenopiles</taxon>
        <taxon>Ochrophyta</taxon>
        <taxon>Bacillariophyta</taxon>
        <taxon>Coscinodiscophyceae</taxon>
        <taxon>Thalassiosirophycidae</taxon>
        <taxon>Thalassiosirales</taxon>
        <taxon>Thalassiosiraceae</taxon>
        <taxon>Thalassiosira</taxon>
    </lineage>
</organism>
<evidence type="ECO:0000256" key="1">
    <source>
        <dbReference type="SAM" id="MobiDB-lite"/>
    </source>
</evidence>
<gene>
    <name evidence="2" type="ORF">THAOC_04771</name>
</gene>
<comment type="caution">
    <text evidence="2">The sequence shown here is derived from an EMBL/GenBank/DDBJ whole genome shotgun (WGS) entry which is preliminary data.</text>
</comment>
<feature type="region of interest" description="Disordered" evidence="1">
    <location>
        <begin position="1"/>
        <end position="54"/>
    </location>
</feature>
<proteinExistence type="predicted"/>
<name>K0TNJ5_THAOC</name>
<feature type="region of interest" description="Disordered" evidence="1">
    <location>
        <begin position="295"/>
        <end position="315"/>
    </location>
</feature>
<sequence length="315" mass="33454">MDITTNGRSRGSENPQPLMSGSASVSGCFGGDTPPGARSSFRATASADDAPSSAKPSSFFLLLMFTREPKCLYADNGGTGGTAAFLECLESCRISDPSVGSSAVRPLAREGCRSNVAVLKNCSAPSEAGHLLSQCPPPLAGAITIQVLVRSSSASSAFRRAVFARQHEATTQTRPQPNKSLMSLRPLANLRKSSVLVEGGKQTEHCPNDLEISRDVVAKTVRKVFSLGKTKLSTTTRRPSGTWRPTVPLDPPGYPDLPALPNRQGTLAEGRRGPGRDSTLNARTRHMVIVGQHIEDRRPAQDPREGDDVTSCCTA</sequence>